<dbReference type="InterPro" id="IPR010730">
    <property type="entry name" value="HET"/>
</dbReference>
<proteinExistence type="predicted"/>
<evidence type="ECO:0000313" key="3">
    <source>
        <dbReference type="EMBL" id="KAL2273076.1"/>
    </source>
</evidence>
<comment type="caution">
    <text evidence="3">The sequence shown here is derived from an EMBL/GenBank/DDBJ whole genome shotgun (WGS) entry which is preliminary data.</text>
</comment>
<feature type="domain" description="Heterokaryon incompatibility" evidence="2">
    <location>
        <begin position="362"/>
        <end position="510"/>
    </location>
</feature>
<organism evidence="3 4">
    <name type="scientific">Diaporthe vaccinii</name>
    <dbReference type="NCBI Taxonomy" id="105482"/>
    <lineage>
        <taxon>Eukaryota</taxon>
        <taxon>Fungi</taxon>
        <taxon>Dikarya</taxon>
        <taxon>Ascomycota</taxon>
        <taxon>Pezizomycotina</taxon>
        <taxon>Sordariomycetes</taxon>
        <taxon>Sordariomycetidae</taxon>
        <taxon>Diaporthales</taxon>
        <taxon>Diaporthaceae</taxon>
        <taxon>Diaporthe</taxon>
        <taxon>Diaporthe eres species complex</taxon>
    </lineage>
</organism>
<accession>A0ABR4DRP7</accession>
<evidence type="ECO:0000259" key="2">
    <source>
        <dbReference type="Pfam" id="PF06985"/>
    </source>
</evidence>
<sequence>MDAPRHTPLFEETVTHVLGGRWGSWACSLPLNLRVPSYRENNKKEPVPSMSDTMTSPDSPEGNTSNQPPATADVSHYDLMDIFQRRRDTRVIGEIEPHRNDNKYSRDILSDRDLERFTISPKSDTEDNQRVHAKATEGQHGRLDQYKHHGNVKRFDPFGPSAPRDAEWFVTDPEILSEDDPAYLCEICRHLDFAALFTKRGIQGDKAPSMPMQIRIDDLWRVLREDGNSCAFCGLLRRRIVEGGRISHLSDDDSRGNDMRLYISVLDEGSGYAPRLEVELAWEERIIERFVVHRVREKPQQPLAGRLVQQDRADMDSLRQWLQVCEGSHPSLDKGLNLGLASLRVIDTEELRVREVEMPCRYACLSYVWGKGRQTQYTTATRESLEAPRALQGVDLPQTIQDAIKVTIEAGLQYLWVDALCILQDDPTDKVKIISKMGPIYGGATLTIIASTNTDPHEGLPGMGTAHRCVAQDTATIHGLKLAVGLHDPRQPIPDIDGSVWSSRAWTFQERALSGRSVYFTRSQMVFKCVHCAIMLEETVPAPDLAFRHLPVQDHAQRDLIVMLWSHPSLSRFNHIGFSTGGPGGHIMLSGATDMKDSDWSKMSLEERREIAPVFDLQVEAPRDFMGSIGDTDGGSTPWDMYRRAVEDYTKRKLTWESDAVNAFSGVEHIVRRGMNTKFWFGLPSFAFEQALLWHAKEPLELRTQSNKTIFPSWSWVGWRGQVSYRGRGWKNSVLWDPVAMVRWHVRHDKQQVIDRFKAGEERTEEEIEAFMKQISKAAMILRELNLRHVKTTGKDGWVVKHDEEYNRHIYSHDAYPGVKFTYPVDLPGKIIEDLPDMNAVPNGVLRFMARVVPIIPCDMKETTFKMKIEDRFFQLGINDESRSSNYRPPWQRIVYHQGYRAGFLTLNNSECLPAKGDGCEYHLAAIMLASLPHVPPPPRGWNNYWGIEPRQMQHIMFDEEWRLGPCKVFAAKETAEPSTRAQNEDGNPYWDPGRFNGTAIFDVYELQRLLGGASPGHARSARLDRSVEERTTSLWPRLLKSLDNIFRQLAVFEILTILLNLARRRRTHHNPITQRSIQFTVMNHPPERTLVDGQSVLAGSGTDDVQRLKVTIMPVLPPQVVPDHVLGVRVEAAPLGDLLGRHVVAVPLRQQARGQRLRRLVRHAVLAQAREQLRLGAPHQRVVGALEDGRAHPPVANAQLLHACHLPRLEAAHAPALEVALAVEVVHLAQRVLERRGAVRRVQVPGPELPGLEGVQAGHEARAEVLGPVGVFCRAGHDGGAEGGWPDSCVEDRFKFAKRICAKNDRDLGACLVRTHDWIRLEIS</sequence>
<feature type="compositionally biased region" description="Polar residues" evidence="1">
    <location>
        <begin position="50"/>
        <end position="69"/>
    </location>
</feature>
<dbReference type="PANTHER" id="PTHR33112">
    <property type="entry name" value="DOMAIN PROTEIN, PUTATIVE-RELATED"/>
    <property type="match status" value="1"/>
</dbReference>
<name>A0ABR4DRP7_9PEZI</name>
<keyword evidence="4" id="KW-1185">Reference proteome</keyword>
<dbReference type="EMBL" id="JBAWTH010000201">
    <property type="protein sequence ID" value="KAL2273076.1"/>
    <property type="molecule type" value="Genomic_DNA"/>
</dbReference>
<evidence type="ECO:0000256" key="1">
    <source>
        <dbReference type="SAM" id="MobiDB-lite"/>
    </source>
</evidence>
<dbReference type="Proteomes" id="UP001600888">
    <property type="component" value="Unassembled WGS sequence"/>
</dbReference>
<dbReference type="PANTHER" id="PTHR33112:SF12">
    <property type="entry name" value="HETEROKARYON INCOMPATIBILITY DOMAIN-CONTAINING PROTEIN"/>
    <property type="match status" value="1"/>
</dbReference>
<dbReference type="Pfam" id="PF06985">
    <property type="entry name" value="HET"/>
    <property type="match status" value="1"/>
</dbReference>
<reference evidence="3 4" key="1">
    <citation type="submission" date="2024-03" db="EMBL/GenBank/DDBJ databases">
        <title>A high-quality draft genome sequence of Diaporthe vaccinii, a causative agent of upright dieback and viscid rot disease in cranberry plants.</title>
        <authorList>
            <person name="Sarrasin M."/>
            <person name="Lang B.F."/>
            <person name="Burger G."/>
        </authorList>
    </citation>
    <scope>NUCLEOTIDE SEQUENCE [LARGE SCALE GENOMIC DNA]</scope>
    <source>
        <strain evidence="3 4">IS7</strain>
    </source>
</reference>
<evidence type="ECO:0000313" key="4">
    <source>
        <dbReference type="Proteomes" id="UP001600888"/>
    </source>
</evidence>
<feature type="region of interest" description="Disordered" evidence="1">
    <location>
        <begin position="40"/>
        <end position="75"/>
    </location>
</feature>
<protein>
    <recommendedName>
        <fullName evidence="2">Heterokaryon incompatibility domain-containing protein</fullName>
    </recommendedName>
</protein>
<gene>
    <name evidence="3" type="ORF">FJTKL_05596</name>
</gene>